<keyword evidence="3" id="KW-0813">Transport</keyword>
<dbReference type="InterPro" id="IPR012476">
    <property type="entry name" value="GLE1"/>
</dbReference>
<evidence type="ECO:0000313" key="13">
    <source>
        <dbReference type="Proteomes" id="UP000006352"/>
    </source>
</evidence>
<feature type="region of interest" description="Disordered" evidence="11">
    <location>
        <begin position="108"/>
        <end position="141"/>
    </location>
</feature>
<dbReference type="InterPro" id="IPR038506">
    <property type="entry name" value="GLE1-like_sf"/>
</dbReference>
<dbReference type="PANTHER" id="PTHR12960">
    <property type="entry name" value="GLE-1-RELATED"/>
    <property type="match status" value="1"/>
</dbReference>
<feature type="region of interest" description="Disordered" evidence="11">
    <location>
        <begin position="198"/>
        <end position="245"/>
    </location>
</feature>
<evidence type="ECO:0000256" key="3">
    <source>
        <dbReference type="ARBA" id="ARBA00022448"/>
    </source>
</evidence>
<sequence length="565" mass="65326">MRFSAPRSTSPSPERRKLKYGVPSDELEDSESSQSDAESAHSSASSDSIWYKSESEVPPPPPRPSRPKRSTAEQYYIEDTIASIRLRVNHHDPYEEWEKEIKQESFRLARTEQSLSKVERHKKQSQAHKAEANKRSVVQEKQMQAIQDHLAALNIRRQVGEKAMVEAWKERNKKLWDGIEAVIKSEEEKVRIKLEAERKKREEEERKRQEEEERRRQEEEKKRKEEEERMRQEQEEAEAKRRREEAERIRREREQAEAKLRETLGITTATQDWCSARDMLRLLKAGPMVTVKANQNLKSIWSAGRRAIIPKIGQLTEDPQNILRIYEEIVVILRPKTPHHQTVYFALLSNLAKAIFMQAEIEVTAEKRSAIPLAQLAVRLLVGIEGFAKIFWTKLCQRAGGWPVPFTIPSADSDGSTFTAEQRKKAMGYREEDTSVGDYLARISGIMRIYFLIMGHNLTQPTEEPLHLAYRQSRYWTYFARMLMDHQLMEDPVAPNVLHVALDVGGLEARDIWGQQWIKLLERLYECTTTGIPGTNGRLLGGSSPEGTSARVRVQIEIERILSAP</sequence>
<proteinExistence type="inferred from homology"/>
<protein>
    <recommendedName>
        <fullName evidence="9">mRNA export factor GLE1</fullName>
    </recommendedName>
    <alternativeName>
        <fullName evidence="10">Nucleoporin GLE1</fullName>
    </alternativeName>
</protein>
<dbReference type="GO" id="GO:0005543">
    <property type="term" value="F:phospholipid binding"/>
    <property type="evidence" value="ECO:0007669"/>
    <property type="project" value="TreeGrafter"/>
</dbReference>
<accession>J4GCZ9</accession>
<dbReference type="Gene3D" id="1.25.40.510">
    <property type="entry name" value="GLE1-like"/>
    <property type="match status" value="1"/>
</dbReference>
<evidence type="ECO:0000256" key="11">
    <source>
        <dbReference type="SAM" id="MobiDB-lite"/>
    </source>
</evidence>
<organism evidence="12 13">
    <name type="scientific">Fibroporia radiculosa</name>
    <dbReference type="NCBI Taxonomy" id="599839"/>
    <lineage>
        <taxon>Eukaryota</taxon>
        <taxon>Fungi</taxon>
        <taxon>Dikarya</taxon>
        <taxon>Basidiomycota</taxon>
        <taxon>Agaricomycotina</taxon>
        <taxon>Agaricomycetes</taxon>
        <taxon>Polyporales</taxon>
        <taxon>Fibroporiaceae</taxon>
        <taxon>Fibroporia</taxon>
    </lineage>
</organism>
<evidence type="ECO:0000256" key="1">
    <source>
        <dbReference type="ARBA" id="ARBA00004567"/>
    </source>
</evidence>
<gene>
    <name evidence="12" type="ORF">FIBRA_06953</name>
</gene>
<reference evidence="12 13" key="1">
    <citation type="journal article" date="2012" name="Appl. Environ. Microbiol.">
        <title>Short-read sequencing for genomic analysis of the brown rot fungus Fibroporia radiculosa.</title>
        <authorList>
            <person name="Tang J.D."/>
            <person name="Perkins A.D."/>
            <person name="Sonstegard T.S."/>
            <person name="Schroeder S.G."/>
            <person name="Burgess S.C."/>
            <person name="Diehl S.V."/>
        </authorList>
    </citation>
    <scope>NUCLEOTIDE SEQUENCE [LARGE SCALE GENOMIC DNA]</scope>
    <source>
        <strain evidence="12 13">TFFH 294</strain>
    </source>
</reference>
<evidence type="ECO:0000256" key="6">
    <source>
        <dbReference type="ARBA" id="ARBA00023010"/>
    </source>
</evidence>
<feature type="compositionally biased region" description="Polar residues" evidence="11">
    <location>
        <begin position="1"/>
        <end position="12"/>
    </location>
</feature>
<evidence type="ECO:0000256" key="2">
    <source>
        <dbReference type="ARBA" id="ARBA00011056"/>
    </source>
</evidence>
<keyword evidence="5" id="KW-0653">Protein transport</keyword>
<evidence type="ECO:0000256" key="10">
    <source>
        <dbReference type="ARBA" id="ARBA00029983"/>
    </source>
</evidence>
<dbReference type="GeneID" id="24099674"/>
<evidence type="ECO:0000313" key="12">
    <source>
        <dbReference type="EMBL" id="CCM04763.1"/>
    </source>
</evidence>
<keyword evidence="7" id="KW-0906">Nuclear pore complex</keyword>
<evidence type="ECO:0000256" key="8">
    <source>
        <dbReference type="ARBA" id="ARBA00023242"/>
    </source>
</evidence>
<dbReference type="GO" id="GO:0015031">
    <property type="term" value="P:protein transport"/>
    <property type="evidence" value="ECO:0007669"/>
    <property type="project" value="UniProtKB-KW"/>
</dbReference>
<feature type="compositionally biased region" description="Basic and acidic residues" evidence="11">
    <location>
        <begin position="128"/>
        <end position="138"/>
    </location>
</feature>
<comment type="similarity">
    <text evidence="2">Belongs to the GLE1 family.</text>
</comment>
<dbReference type="GO" id="GO:0031369">
    <property type="term" value="F:translation initiation factor binding"/>
    <property type="evidence" value="ECO:0007669"/>
    <property type="project" value="TreeGrafter"/>
</dbReference>
<dbReference type="OrthoDB" id="420884at2759"/>
<keyword evidence="4" id="KW-0509">mRNA transport</keyword>
<dbReference type="GO" id="GO:0005737">
    <property type="term" value="C:cytoplasm"/>
    <property type="evidence" value="ECO:0007669"/>
    <property type="project" value="TreeGrafter"/>
</dbReference>
<dbReference type="Pfam" id="PF07817">
    <property type="entry name" value="GLE1"/>
    <property type="match status" value="1"/>
</dbReference>
<evidence type="ECO:0000256" key="5">
    <source>
        <dbReference type="ARBA" id="ARBA00022927"/>
    </source>
</evidence>
<feature type="region of interest" description="Disordered" evidence="11">
    <location>
        <begin position="1"/>
        <end position="74"/>
    </location>
</feature>
<name>J4GCZ9_9APHY</name>
<comment type="subcellular location">
    <subcellularLocation>
        <location evidence="1">Nucleus</location>
        <location evidence="1">Nuclear pore complex</location>
    </subcellularLocation>
</comment>
<dbReference type="HOGENOM" id="CLU_020872_1_0_1"/>
<dbReference type="InParanoid" id="J4GCZ9"/>
<feature type="compositionally biased region" description="Low complexity" evidence="11">
    <location>
        <begin position="32"/>
        <end position="48"/>
    </location>
</feature>
<evidence type="ECO:0000256" key="7">
    <source>
        <dbReference type="ARBA" id="ARBA00023132"/>
    </source>
</evidence>
<dbReference type="AlphaFoldDB" id="J4GCZ9"/>
<dbReference type="GO" id="GO:0016973">
    <property type="term" value="P:poly(A)+ mRNA export from nucleus"/>
    <property type="evidence" value="ECO:0007669"/>
    <property type="project" value="InterPro"/>
</dbReference>
<evidence type="ECO:0000256" key="9">
    <source>
        <dbReference type="ARBA" id="ARBA00026227"/>
    </source>
</evidence>
<dbReference type="Proteomes" id="UP000006352">
    <property type="component" value="Unassembled WGS sequence"/>
</dbReference>
<keyword evidence="6" id="KW-0811">Translocation</keyword>
<keyword evidence="13" id="KW-1185">Reference proteome</keyword>
<keyword evidence="8" id="KW-0539">Nucleus</keyword>
<evidence type="ECO:0000256" key="4">
    <source>
        <dbReference type="ARBA" id="ARBA00022816"/>
    </source>
</evidence>
<dbReference type="EMBL" id="HE797167">
    <property type="protein sequence ID" value="CCM04763.1"/>
    <property type="molecule type" value="Genomic_DNA"/>
</dbReference>
<dbReference type="STRING" id="599839.J4GCZ9"/>
<dbReference type="GO" id="GO:0000822">
    <property type="term" value="F:inositol hexakisphosphate binding"/>
    <property type="evidence" value="ECO:0007669"/>
    <property type="project" value="TreeGrafter"/>
</dbReference>
<dbReference type="GO" id="GO:0044614">
    <property type="term" value="C:nuclear pore cytoplasmic filaments"/>
    <property type="evidence" value="ECO:0007669"/>
    <property type="project" value="TreeGrafter"/>
</dbReference>
<dbReference type="PANTHER" id="PTHR12960:SF0">
    <property type="entry name" value="MRNA EXPORT FACTOR GLE1"/>
    <property type="match status" value="1"/>
</dbReference>
<dbReference type="RefSeq" id="XP_012184046.1">
    <property type="nucleotide sequence ID" value="XM_012328656.1"/>
</dbReference>